<dbReference type="WBParaSite" id="PS1159_v2.g8828.t1">
    <property type="protein sequence ID" value="PS1159_v2.g8828.t1"/>
    <property type="gene ID" value="PS1159_v2.g8828"/>
</dbReference>
<name>A0AC35GUL9_9BILA</name>
<proteinExistence type="predicted"/>
<sequence length="249" mass="28685">MKTRGQIKDKERRRDITEGKEFNPIPVYGVPANVSLPAFKYIKTHSTGKAFFPPRDRLEFKGCNCDGRCLSSKCECIKYSKKINEILECGNNCNCNEDCKNRKFSQMILPKMYLQYGNTTHGYGVFANERIHRKTIVASYAGEICEIRNHIELADSDYTYRVESAVSKREIEIDGTRRSNIVRFFNHSCNPNMQTKTAYFGPNRYSYPVFLAKRTIEKDEELTIDYGDRYFSAKGISCNCGECDEAIKL</sequence>
<evidence type="ECO:0000313" key="2">
    <source>
        <dbReference type="WBParaSite" id="PS1159_v2.g8828.t1"/>
    </source>
</evidence>
<evidence type="ECO:0000313" key="1">
    <source>
        <dbReference type="Proteomes" id="UP000887580"/>
    </source>
</evidence>
<reference evidence="2" key="1">
    <citation type="submission" date="2022-11" db="UniProtKB">
        <authorList>
            <consortium name="WormBaseParasite"/>
        </authorList>
    </citation>
    <scope>IDENTIFICATION</scope>
</reference>
<protein>
    <submittedName>
        <fullName evidence="2">SET domain-containing protein</fullName>
    </submittedName>
</protein>
<organism evidence="1 2">
    <name type="scientific">Panagrolaimus sp. PS1159</name>
    <dbReference type="NCBI Taxonomy" id="55785"/>
    <lineage>
        <taxon>Eukaryota</taxon>
        <taxon>Metazoa</taxon>
        <taxon>Ecdysozoa</taxon>
        <taxon>Nematoda</taxon>
        <taxon>Chromadorea</taxon>
        <taxon>Rhabditida</taxon>
        <taxon>Tylenchina</taxon>
        <taxon>Panagrolaimomorpha</taxon>
        <taxon>Panagrolaimoidea</taxon>
        <taxon>Panagrolaimidae</taxon>
        <taxon>Panagrolaimus</taxon>
    </lineage>
</organism>
<dbReference type="Proteomes" id="UP000887580">
    <property type="component" value="Unplaced"/>
</dbReference>
<accession>A0AC35GUL9</accession>